<dbReference type="PANTHER" id="PTHR48081">
    <property type="entry name" value="AB HYDROLASE SUPERFAMILY PROTEIN C4A8.06C"/>
    <property type="match status" value="1"/>
</dbReference>
<gene>
    <name evidence="3" type="ORF">CLOHYLEM_07526</name>
</gene>
<reference evidence="3" key="2">
    <citation type="submission" date="2013-06" db="EMBL/GenBank/DDBJ databases">
        <title>Draft genome sequence of Clostridium hylemonae (DSM 15053).</title>
        <authorList>
            <person name="Sudarsanam P."/>
            <person name="Ley R."/>
            <person name="Guruge J."/>
            <person name="Turnbaugh P.J."/>
            <person name="Mahowald M."/>
            <person name="Liep D."/>
            <person name="Gordon J."/>
        </authorList>
    </citation>
    <scope>NUCLEOTIDE SEQUENCE</scope>
    <source>
        <strain evidence="3">DSM 15053</strain>
    </source>
</reference>
<evidence type="ECO:0000313" key="4">
    <source>
        <dbReference type="Proteomes" id="UP000004893"/>
    </source>
</evidence>
<dbReference type="AlphaFoldDB" id="C0C5Y9"/>
<dbReference type="OrthoDB" id="24847at2"/>
<organism evidence="3 4">
    <name type="scientific">[Clostridium] hylemonae DSM 15053</name>
    <dbReference type="NCBI Taxonomy" id="553973"/>
    <lineage>
        <taxon>Bacteria</taxon>
        <taxon>Bacillati</taxon>
        <taxon>Bacillota</taxon>
        <taxon>Clostridia</taxon>
        <taxon>Lachnospirales</taxon>
        <taxon>Lachnospiraceae</taxon>
    </lineage>
</organism>
<dbReference type="SUPFAM" id="SSF53474">
    <property type="entry name" value="alpha/beta-Hydrolases"/>
    <property type="match status" value="1"/>
</dbReference>
<comment type="caution">
    <text evidence="3">The sequence shown here is derived from an EMBL/GenBank/DDBJ whole genome shotgun (WGS) entry which is preliminary data.</text>
</comment>
<dbReference type="InterPro" id="IPR050300">
    <property type="entry name" value="GDXG_lipolytic_enzyme"/>
</dbReference>
<protein>
    <submittedName>
        <fullName evidence="3">Hydrolase, alpha/beta domain protein</fullName>
    </submittedName>
</protein>
<dbReference type="PANTHER" id="PTHR48081:SF8">
    <property type="entry name" value="ALPHA_BETA HYDROLASE FOLD-3 DOMAIN-CONTAINING PROTEIN-RELATED"/>
    <property type="match status" value="1"/>
</dbReference>
<dbReference type="GO" id="GO:0016787">
    <property type="term" value="F:hydrolase activity"/>
    <property type="evidence" value="ECO:0007669"/>
    <property type="project" value="UniProtKB-KW"/>
</dbReference>
<sequence length="320" mass="36601">MIRTYHKLFEPEYNEVAPEVIIEPAEIMDMDDPQVSRTQLKMQAVALFTSEWRRRTCWQDMMNIRTRSVPYEREGYEIPCTIYDPREDPAGTLLYFHGGAWSMNDHEVYDQVLRGIALFGKVRVIAPDYRLAPEYKFPTGLEDCYAALAHIEREKLAEGKLFIGGDSSGGNFAAAAALMARDRGRKDIAGQVLIYPAVIMNPELPLKSEQRYGSGYFLEYRSGQKFTSYYFDDYEEQSDHPYASPLCAGSLKNLPPALMIMAECDPLLDQELMYAARLIDEGTDVAYKYYEGMIHAFIHRPLKETIDTYKAIGDFIQSHA</sequence>
<evidence type="ECO:0000256" key="1">
    <source>
        <dbReference type="ARBA" id="ARBA00022801"/>
    </source>
</evidence>
<dbReference type="Proteomes" id="UP000004893">
    <property type="component" value="Unassembled WGS sequence"/>
</dbReference>
<accession>C0C5Y9</accession>
<dbReference type="eggNOG" id="COG0657">
    <property type="taxonomic scope" value="Bacteria"/>
</dbReference>
<dbReference type="Gene3D" id="3.40.50.1820">
    <property type="entry name" value="alpha/beta hydrolase"/>
    <property type="match status" value="1"/>
</dbReference>
<keyword evidence="4" id="KW-1185">Reference proteome</keyword>
<dbReference type="InterPro" id="IPR029058">
    <property type="entry name" value="AB_hydrolase_fold"/>
</dbReference>
<name>C0C5Y9_9FIRM</name>
<proteinExistence type="predicted"/>
<dbReference type="HOGENOM" id="CLU_012494_6_4_9"/>
<dbReference type="STRING" id="553973.CLOHYLEM_07526"/>
<evidence type="ECO:0000259" key="2">
    <source>
        <dbReference type="Pfam" id="PF07859"/>
    </source>
</evidence>
<keyword evidence="1 3" id="KW-0378">Hydrolase</keyword>
<feature type="domain" description="Alpha/beta hydrolase fold-3" evidence="2">
    <location>
        <begin position="93"/>
        <end position="298"/>
    </location>
</feature>
<evidence type="ECO:0000313" key="3">
    <source>
        <dbReference type="EMBL" id="EEG72523.1"/>
    </source>
</evidence>
<dbReference type="RefSeq" id="WP_006444872.1">
    <property type="nucleotide sequence ID" value="NZ_CP036524.1"/>
</dbReference>
<dbReference type="EMBL" id="ABYI02000041">
    <property type="protein sequence ID" value="EEG72523.1"/>
    <property type="molecule type" value="Genomic_DNA"/>
</dbReference>
<dbReference type="InterPro" id="IPR013094">
    <property type="entry name" value="AB_hydrolase_3"/>
</dbReference>
<reference evidence="3" key="1">
    <citation type="submission" date="2009-02" db="EMBL/GenBank/DDBJ databases">
        <authorList>
            <person name="Fulton L."/>
            <person name="Clifton S."/>
            <person name="Fulton B."/>
            <person name="Xu J."/>
            <person name="Minx P."/>
            <person name="Pepin K.H."/>
            <person name="Johnson M."/>
            <person name="Bhonagiri V."/>
            <person name="Nash W.E."/>
            <person name="Mardis E.R."/>
            <person name="Wilson R.K."/>
        </authorList>
    </citation>
    <scope>NUCLEOTIDE SEQUENCE [LARGE SCALE GENOMIC DNA]</scope>
    <source>
        <strain evidence="3">DSM 15053</strain>
    </source>
</reference>
<dbReference type="Pfam" id="PF07859">
    <property type="entry name" value="Abhydrolase_3"/>
    <property type="match status" value="1"/>
</dbReference>